<feature type="transmembrane region" description="Helical" evidence="1">
    <location>
        <begin position="117"/>
        <end position="141"/>
    </location>
</feature>
<keyword evidence="1" id="KW-0812">Transmembrane</keyword>
<feature type="transmembrane region" description="Helical" evidence="1">
    <location>
        <begin position="45"/>
        <end position="63"/>
    </location>
</feature>
<evidence type="ECO:0000313" key="4">
    <source>
        <dbReference type="Proteomes" id="UP000236745"/>
    </source>
</evidence>
<dbReference type="Pfam" id="PF01970">
    <property type="entry name" value="TctA"/>
    <property type="match status" value="1"/>
</dbReference>
<proteinExistence type="predicted"/>
<gene>
    <name evidence="3" type="ORF">SAMN05444390_1092</name>
</gene>
<dbReference type="EMBL" id="FNVQ01000009">
    <property type="protein sequence ID" value="SEG87957.1"/>
    <property type="molecule type" value="Genomic_DNA"/>
</dbReference>
<sequence>MQRPFNSNTQLALFEQGLGIELLWVSRADAERGATVELPLMRLRLWIGLSAVVLIQCVLQARIGPRKNGLGELRSGCLATCLRSGCTNCSREVSSDGYGYERTRPRLFAGPYLRHPLVHGIGALPVLASVVSISICLLFTLSMDAVTNITRLLGVYGGAISAILINSPGTPHSAVTILYGYPMARLNEAGKALG</sequence>
<dbReference type="InterPro" id="IPR002823">
    <property type="entry name" value="DUF112_TM"/>
</dbReference>
<dbReference type="OrthoDB" id="9781349at2"/>
<dbReference type="PANTHER" id="PTHR35342">
    <property type="entry name" value="TRICARBOXYLIC TRANSPORT PROTEIN"/>
    <property type="match status" value="1"/>
</dbReference>
<name>A0A1H6DRF3_9GAMM</name>
<evidence type="ECO:0000256" key="1">
    <source>
        <dbReference type="SAM" id="Phobius"/>
    </source>
</evidence>
<protein>
    <submittedName>
        <fullName evidence="3">Tripartite tricarboxylate transporter TctA family protein</fullName>
    </submittedName>
</protein>
<accession>A0A1H6DRF3</accession>
<organism evidence="3 4">
    <name type="scientific">Marinobacterium lutimaris</name>
    <dbReference type="NCBI Taxonomy" id="568106"/>
    <lineage>
        <taxon>Bacteria</taxon>
        <taxon>Pseudomonadati</taxon>
        <taxon>Pseudomonadota</taxon>
        <taxon>Gammaproteobacteria</taxon>
        <taxon>Oceanospirillales</taxon>
        <taxon>Oceanospirillaceae</taxon>
        <taxon>Marinobacterium</taxon>
    </lineage>
</organism>
<keyword evidence="1" id="KW-1133">Transmembrane helix</keyword>
<dbReference type="AlphaFoldDB" id="A0A1H6DRF3"/>
<evidence type="ECO:0000313" key="3">
    <source>
        <dbReference type="EMBL" id="SEG87957.1"/>
    </source>
</evidence>
<feature type="domain" description="DUF112" evidence="2">
    <location>
        <begin position="121"/>
        <end position="194"/>
    </location>
</feature>
<reference evidence="3 4" key="1">
    <citation type="submission" date="2016-10" db="EMBL/GenBank/DDBJ databases">
        <authorList>
            <person name="de Groot N.N."/>
        </authorList>
    </citation>
    <scope>NUCLEOTIDE SEQUENCE [LARGE SCALE GENOMIC DNA]</scope>
    <source>
        <strain evidence="3 4">DSM 22012</strain>
    </source>
</reference>
<evidence type="ECO:0000259" key="2">
    <source>
        <dbReference type="Pfam" id="PF01970"/>
    </source>
</evidence>
<dbReference type="Proteomes" id="UP000236745">
    <property type="component" value="Unassembled WGS sequence"/>
</dbReference>
<dbReference type="PANTHER" id="PTHR35342:SF5">
    <property type="entry name" value="TRICARBOXYLIC TRANSPORT PROTEIN"/>
    <property type="match status" value="1"/>
</dbReference>
<keyword evidence="1" id="KW-0472">Membrane</keyword>
<keyword evidence="4" id="KW-1185">Reference proteome</keyword>